<dbReference type="EMBL" id="VSWC01000053">
    <property type="protein sequence ID" value="KAA1101122.1"/>
    <property type="molecule type" value="Genomic_DNA"/>
</dbReference>
<gene>
    <name evidence="1" type="ORF">PGT21_007738</name>
</gene>
<keyword evidence="2" id="KW-1185">Reference proteome</keyword>
<organism evidence="1 2">
    <name type="scientific">Puccinia graminis f. sp. tritici</name>
    <dbReference type="NCBI Taxonomy" id="56615"/>
    <lineage>
        <taxon>Eukaryota</taxon>
        <taxon>Fungi</taxon>
        <taxon>Dikarya</taxon>
        <taxon>Basidiomycota</taxon>
        <taxon>Pucciniomycotina</taxon>
        <taxon>Pucciniomycetes</taxon>
        <taxon>Pucciniales</taxon>
        <taxon>Pucciniaceae</taxon>
        <taxon>Puccinia</taxon>
    </lineage>
</organism>
<reference evidence="1 2" key="1">
    <citation type="submission" date="2019-05" db="EMBL/GenBank/DDBJ databases">
        <title>Emergence of the Ug99 lineage of the wheat stem rust pathogen through somatic hybridization.</title>
        <authorList>
            <person name="Li F."/>
            <person name="Upadhyaya N.M."/>
            <person name="Sperschneider J."/>
            <person name="Matny O."/>
            <person name="Nguyen-Phuc H."/>
            <person name="Mago R."/>
            <person name="Raley C."/>
            <person name="Miller M.E."/>
            <person name="Silverstein K.A.T."/>
            <person name="Henningsen E."/>
            <person name="Hirsch C.D."/>
            <person name="Visser B."/>
            <person name="Pretorius Z.A."/>
            <person name="Steffenson B.J."/>
            <person name="Schwessinger B."/>
            <person name="Dodds P.N."/>
            <person name="Figueroa M."/>
        </authorList>
    </citation>
    <scope>NUCLEOTIDE SEQUENCE [LARGE SCALE GENOMIC DNA]</scope>
    <source>
        <strain evidence="1">21-0</strain>
    </source>
</reference>
<dbReference type="AlphaFoldDB" id="A0A5B0PJY5"/>
<accession>A0A5B0PJY5</accession>
<evidence type="ECO:0000313" key="2">
    <source>
        <dbReference type="Proteomes" id="UP000324748"/>
    </source>
</evidence>
<comment type="caution">
    <text evidence="1">The sequence shown here is derived from an EMBL/GenBank/DDBJ whole genome shotgun (WGS) entry which is preliminary data.</text>
</comment>
<dbReference type="Proteomes" id="UP000324748">
    <property type="component" value="Unassembled WGS sequence"/>
</dbReference>
<proteinExistence type="predicted"/>
<name>A0A5B0PJY5_PUCGR</name>
<protein>
    <submittedName>
        <fullName evidence="1">Uncharacterized protein</fullName>
    </submittedName>
</protein>
<sequence length="81" mass="9385">MNTDGTYNCHLRSQHVCPIAFLSRKLRQILQLQSNICSAPANPRVLCEKFTSLTSDIEVWIDMNLSGHLKSEFWNRLHARE</sequence>
<evidence type="ECO:0000313" key="1">
    <source>
        <dbReference type="EMBL" id="KAA1101122.1"/>
    </source>
</evidence>